<sequence>MIIATCHGHDSFTKYIVRGEAEQSAKDKAIGASINT</sequence>
<protein>
    <submittedName>
        <fullName evidence="1">Uncharacterized protein</fullName>
    </submittedName>
</protein>
<accession>W2Y625</accession>
<organism evidence="1 2">
    <name type="scientific">Phytophthora nicotianae P10297</name>
    <dbReference type="NCBI Taxonomy" id="1317064"/>
    <lineage>
        <taxon>Eukaryota</taxon>
        <taxon>Sar</taxon>
        <taxon>Stramenopiles</taxon>
        <taxon>Oomycota</taxon>
        <taxon>Peronosporomycetes</taxon>
        <taxon>Peronosporales</taxon>
        <taxon>Peronosporaceae</taxon>
        <taxon>Phytophthora</taxon>
    </lineage>
</organism>
<name>W2Y625_PHYNI</name>
<comment type="caution">
    <text evidence="1">The sequence shown here is derived from an EMBL/GenBank/DDBJ whole genome shotgun (WGS) entry which is preliminary data.</text>
</comment>
<evidence type="ECO:0000313" key="2">
    <source>
        <dbReference type="Proteomes" id="UP000018948"/>
    </source>
</evidence>
<proteinExistence type="predicted"/>
<gene>
    <name evidence="1" type="ORF">F442_20771</name>
</gene>
<reference evidence="1 2" key="1">
    <citation type="submission" date="2013-11" db="EMBL/GenBank/DDBJ databases">
        <title>The Genome Sequence of Phytophthora parasitica P10297.</title>
        <authorList>
            <consortium name="The Broad Institute Genomics Platform"/>
            <person name="Russ C."/>
            <person name="Tyler B."/>
            <person name="Panabieres F."/>
            <person name="Shan W."/>
            <person name="Tripathy S."/>
            <person name="Grunwald N."/>
            <person name="Machado M."/>
            <person name="Johnson C.S."/>
            <person name="Walker B."/>
            <person name="Young S.K."/>
            <person name="Zeng Q."/>
            <person name="Gargeya S."/>
            <person name="Fitzgerald M."/>
            <person name="Haas B."/>
            <person name="Abouelleil A."/>
            <person name="Allen A.W."/>
            <person name="Alvarado L."/>
            <person name="Arachchi H.M."/>
            <person name="Berlin A.M."/>
            <person name="Chapman S.B."/>
            <person name="Gainer-Dewar J."/>
            <person name="Goldberg J."/>
            <person name="Griggs A."/>
            <person name="Gujja S."/>
            <person name="Hansen M."/>
            <person name="Howarth C."/>
            <person name="Imamovic A."/>
            <person name="Ireland A."/>
            <person name="Larimer J."/>
            <person name="McCowan C."/>
            <person name="Murphy C."/>
            <person name="Pearson M."/>
            <person name="Poon T.W."/>
            <person name="Priest M."/>
            <person name="Roberts A."/>
            <person name="Saif S."/>
            <person name="Shea T."/>
            <person name="Sisk P."/>
            <person name="Sykes S."/>
            <person name="Wortman J."/>
            <person name="Nusbaum C."/>
            <person name="Birren B."/>
        </authorList>
    </citation>
    <scope>NUCLEOTIDE SEQUENCE [LARGE SCALE GENOMIC DNA]</scope>
    <source>
        <strain evidence="1 2">P10297</strain>
    </source>
</reference>
<dbReference type="AlphaFoldDB" id="W2Y625"/>
<dbReference type="Proteomes" id="UP000018948">
    <property type="component" value="Unassembled WGS sequence"/>
</dbReference>
<dbReference type="EMBL" id="ANIY01004318">
    <property type="protein sequence ID" value="ETP30162.1"/>
    <property type="molecule type" value="Genomic_DNA"/>
</dbReference>
<evidence type="ECO:0000313" key="1">
    <source>
        <dbReference type="EMBL" id="ETP30162.1"/>
    </source>
</evidence>